<gene>
    <name evidence="1" type="ORF">GCM10009825_21450</name>
</gene>
<dbReference type="EMBL" id="BAAAQB010000029">
    <property type="protein sequence ID" value="GAA2136316.1"/>
    <property type="molecule type" value="Genomic_DNA"/>
</dbReference>
<protein>
    <submittedName>
        <fullName evidence="1">DUF4862 family protein</fullName>
    </submittedName>
</protein>
<dbReference type="InterPro" id="IPR032344">
    <property type="entry name" value="DUF4862"/>
</dbReference>
<comment type="caution">
    <text evidence="1">The sequence shown here is derived from an EMBL/GenBank/DDBJ whole genome shotgun (WGS) entry which is preliminary data.</text>
</comment>
<keyword evidence="2" id="KW-1185">Reference proteome</keyword>
<accession>A0ABN2Z3W3</accession>
<evidence type="ECO:0000313" key="2">
    <source>
        <dbReference type="Proteomes" id="UP001500102"/>
    </source>
</evidence>
<dbReference type="Proteomes" id="UP001500102">
    <property type="component" value="Unassembled WGS sequence"/>
</dbReference>
<reference evidence="1 2" key="1">
    <citation type="journal article" date="2019" name="Int. J. Syst. Evol. Microbiol.">
        <title>The Global Catalogue of Microorganisms (GCM) 10K type strain sequencing project: providing services to taxonomists for standard genome sequencing and annotation.</title>
        <authorList>
            <consortium name="The Broad Institute Genomics Platform"/>
            <consortium name="The Broad Institute Genome Sequencing Center for Infectious Disease"/>
            <person name="Wu L."/>
            <person name="Ma J."/>
        </authorList>
    </citation>
    <scope>NUCLEOTIDE SEQUENCE [LARGE SCALE GENOMIC DNA]</scope>
    <source>
        <strain evidence="1 2">JCM 15921</strain>
    </source>
</reference>
<evidence type="ECO:0000313" key="1">
    <source>
        <dbReference type="EMBL" id="GAA2136316.1"/>
    </source>
</evidence>
<sequence length="304" mass="32491">MSLIVGAYPAQPEDFTQRQFFEAIAQIPAIRGLEVPYRATGGDPWPAGAPAGWSAVVTAIPGTMQRVGLDRHFGLASVDPDGRRAAIDFTAGVREYVTGLRDQGHQVEAVALHSAPPWRGAAPAFAESLAEILDWDWSGTSLVVEHCDAPRQGRDPEKGFLSIQAEVDVVRSLKDRGYGIGMLVNWARSVIETRQSRTASEHIAYARDAGVLSGLMFSGCSGEATEFGYPWVDAHLPAVEVDGAPVSSLLNAREIARCLRSAGELPITGFKVGLPQNAVSAEERASLLRQMCALIADNVAAGRS</sequence>
<dbReference type="RefSeq" id="WP_344365256.1">
    <property type="nucleotide sequence ID" value="NZ_BAAAQB010000029.1"/>
</dbReference>
<dbReference type="Pfam" id="PF16154">
    <property type="entry name" value="DUF4862"/>
    <property type="match status" value="1"/>
</dbReference>
<organism evidence="1 2">
    <name type="scientific">Arthrobacter humicola</name>
    <dbReference type="NCBI Taxonomy" id="409291"/>
    <lineage>
        <taxon>Bacteria</taxon>
        <taxon>Bacillati</taxon>
        <taxon>Actinomycetota</taxon>
        <taxon>Actinomycetes</taxon>
        <taxon>Micrococcales</taxon>
        <taxon>Micrococcaceae</taxon>
        <taxon>Arthrobacter</taxon>
    </lineage>
</organism>
<proteinExistence type="predicted"/>
<name>A0ABN2Z3W3_9MICC</name>